<dbReference type="GO" id="GO:0005524">
    <property type="term" value="F:ATP binding"/>
    <property type="evidence" value="ECO:0007669"/>
    <property type="project" value="UniProtKB-UniRule"/>
</dbReference>
<dbReference type="AlphaFoldDB" id="A0A0B4XJX8"/>
<evidence type="ECO:0000256" key="1">
    <source>
        <dbReference type="HAMAP-Rule" id="MF_01270"/>
    </source>
</evidence>
<comment type="catalytic activity">
    <reaction evidence="1">
        <text>1,6-anhydro-N-acetyl-beta-muramate + ATP + H2O = N-acetyl-D-muramate 6-phosphate + ADP + H(+)</text>
        <dbReference type="Rhea" id="RHEA:24952"/>
        <dbReference type="ChEBI" id="CHEBI:15377"/>
        <dbReference type="ChEBI" id="CHEBI:15378"/>
        <dbReference type="ChEBI" id="CHEBI:30616"/>
        <dbReference type="ChEBI" id="CHEBI:58690"/>
        <dbReference type="ChEBI" id="CHEBI:58722"/>
        <dbReference type="ChEBI" id="CHEBI:456216"/>
        <dbReference type="EC" id="2.7.1.170"/>
    </reaction>
</comment>
<keyword evidence="1" id="KW-0547">Nucleotide-binding</keyword>
<comment type="pathway">
    <text evidence="1">Amino-sugar metabolism; 1,6-anhydro-N-acetylmuramate degradation.</text>
</comment>
<dbReference type="UniPathway" id="UPA00343"/>
<dbReference type="Pfam" id="PF03702">
    <property type="entry name" value="AnmK"/>
    <property type="match status" value="1"/>
</dbReference>
<dbReference type="STRING" id="391936.S7S_02665"/>
<protein>
    <recommendedName>
        <fullName evidence="1">Anhydro-N-acetylmuramic acid kinase</fullName>
        <ecNumber evidence="1">2.7.1.170</ecNumber>
    </recommendedName>
    <alternativeName>
        <fullName evidence="1">AnhMurNAc kinase</fullName>
    </alternativeName>
</protein>
<dbReference type="OrthoDB" id="9763949at2"/>
<keyword evidence="3" id="KW-1185">Reference proteome</keyword>
<name>A0A0B4XJX8_9GAMM</name>
<dbReference type="GO" id="GO:0016773">
    <property type="term" value="F:phosphotransferase activity, alcohol group as acceptor"/>
    <property type="evidence" value="ECO:0007669"/>
    <property type="project" value="UniProtKB-UniRule"/>
</dbReference>
<keyword evidence="1" id="KW-0067">ATP-binding</keyword>
<dbReference type="HOGENOM" id="CLU_038782_0_0_6"/>
<comment type="pathway">
    <text evidence="1">Cell wall biogenesis; peptidoglycan recycling.</text>
</comment>
<dbReference type="PANTHER" id="PTHR30605">
    <property type="entry name" value="ANHYDRO-N-ACETYLMURAMIC ACID KINASE"/>
    <property type="match status" value="1"/>
</dbReference>
<keyword evidence="1 2" id="KW-0418">Kinase</keyword>
<comment type="similarity">
    <text evidence="1">Belongs to the anhydro-N-acetylmuramic acid kinase family.</text>
</comment>
<dbReference type="GO" id="GO:0009254">
    <property type="term" value="P:peptidoglycan turnover"/>
    <property type="evidence" value="ECO:0007669"/>
    <property type="project" value="UniProtKB-UniRule"/>
</dbReference>
<keyword evidence="1" id="KW-0119">Carbohydrate metabolism</keyword>
<dbReference type="CDD" id="cd24050">
    <property type="entry name" value="ASKHA_NBD_ANMK"/>
    <property type="match status" value="1"/>
</dbReference>
<evidence type="ECO:0000313" key="2">
    <source>
        <dbReference type="EMBL" id="AJD46955.1"/>
    </source>
</evidence>
<sequence length="353" mass="37746">MSGTSADAIDAVLVRVDRHHCHLEARHSLPLDDALHDTILALNDSGADEIDRAGALHVQLGERFADAALTLLEHSGLRARDIVAIGSHGQTLRHRPATGFSLQVGSADVIASRTGITTISDFRNRDIALGGQGAPLVPRFHQAMLAQGGERRVVLNLGGMANVTLLDGEQLVAGFDTGPGNVLLDAWCRQHTGARFDHDGAWSRQGQCLPALLERLLGEPYLQRPHPKSTGRELFRMDWLARQLQGHEAPEDVQATLAQFTARTVADAINPFSPATVLVCGGGVFNTHLLSLLTRLLPGTRITSTGEAGIDPMAVEACAFAWLAWAHLNRVPGNAPQVTGARRDAVLGACYPA</sequence>
<proteinExistence type="inferred from homology"/>
<dbReference type="GO" id="GO:0016301">
    <property type="term" value="F:kinase activity"/>
    <property type="evidence" value="ECO:0007669"/>
    <property type="project" value="UniProtKB-KW"/>
</dbReference>
<dbReference type="UniPathway" id="UPA00544"/>
<dbReference type="NCBIfam" id="NF007139">
    <property type="entry name" value="PRK09585.1-3"/>
    <property type="match status" value="1"/>
</dbReference>
<dbReference type="HAMAP" id="MF_01270">
    <property type="entry name" value="AnhMurNAc_kinase"/>
    <property type="match status" value="1"/>
</dbReference>
<dbReference type="InterPro" id="IPR005338">
    <property type="entry name" value="Anhydro_N_Ac-Mur_kinase"/>
</dbReference>
<comment type="function">
    <text evidence="1">Catalyzes the specific phosphorylation of 1,6-anhydro-N-acetylmuramic acid (anhMurNAc) with the simultaneous cleavage of the 1,6-anhydro ring, generating MurNAc-6-P. Is required for the utilization of anhMurNAc either imported from the medium or derived from its own cell wall murein, and thus plays a role in cell wall recycling.</text>
</comment>
<dbReference type="GO" id="GO:0097175">
    <property type="term" value="P:1,6-anhydro-N-acetyl-beta-muramic acid catabolic process"/>
    <property type="evidence" value="ECO:0007669"/>
    <property type="project" value="UniProtKB-UniRule"/>
</dbReference>
<gene>
    <name evidence="1 2" type="primary">anmK</name>
    <name evidence="2" type="ORF">S7S_02665</name>
</gene>
<dbReference type="EMBL" id="CP004387">
    <property type="protein sequence ID" value="AJD46955.1"/>
    <property type="molecule type" value="Genomic_DNA"/>
</dbReference>
<accession>A0A0B4XJX8</accession>
<dbReference type="KEGG" id="apac:S7S_02665"/>
<dbReference type="Gene3D" id="3.30.420.40">
    <property type="match status" value="2"/>
</dbReference>
<evidence type="ECO:0000313" key="3">
    <source>
        <dbReference type="Proteomes" id="UP000006764"/>
    </source>
</evidence>
<dbReference type="InterPro" id="IPR043129">
    <property type="entry name" value="ATPase_NBD"/>
</dbReference>
<dbReference type="SUPFAM" id="SSF53067">
    <property type="entry name" value="Actin-like ATPase domain"/>
    <property type="match status" value="1"/>
</dbReference>
<dbReference type="EC" id="2.7.1.170" evidence="1"/>
<dbReference type="Proteomes" id="UP000006764">
    <property type="component" value="Chromosome"/>
</dbReference>
<keyword evidence="1" id="KW-0808">Transferase</keyword>
<dbReference type="PANTHER" id="PTHR30605:SF0">
    <property type="entry name" value="ANHYDRO-N-ACETYLMURAMIC ACID KINASE"/>
    <property type="match status" value="1"/>
</dbReference>
<dbReference type="GO" id="GO:0006040">
    <property type="term" value="P:amino sugar metabolic process"/>
    <property type="evidence" value="ECO:0007669"/>
    <property type="project" value="InterPro"/>
</dbReference>
<organism evidence="2 3">
    <name type="scientific">Isoalcanivorax pacificus W11-5</name>
    <dbReference type="NCBI Taxonomy" id="391936"/>
    <lineage>
        <taxon>Bacteria</taxon>
        <taxon>Pseudomonadati</taxon>
        <taxon>Pseudomonadota</taxon>
        <taxon>Gammaproteobacteria</taxon>
        <taxon>Oceanospirillales</taxon>
        <taxon>Alcanivoracaceae</taxon>
        <taxon>Isoalcanivorax</taxon>
    </lineage>
</organism>
<reference evidence="2 3" key="1">
    <citation type="journal article" date="2012" name="J. Bacteriol.">
        <title>Genome sequence of an alkane-degrading bacterium, Alcanivorax pacificus type strain W11-5, isolated from deep sea sediment.</title>
        <authorList>
            <person name="Lai Q."/>
            <person name="Shao Z."/>
        </authorList>
    </citation>
    <scope>NUCLEOTIDE SEQUENCE [LARGE SCALE GENOMIC DNA]</scope>
    <source>
        <strain evidence="2 3">W11-5</strain>
    </source>
</reference>
<feature type="binding site" evidence="1">
    <location>
        <begin position="3"/>
        <end position="10"/>
    </location>
    <ligand>
        <name>ATP</name>
        <dbReference type="ChEBI" id="CHEBI:30616"/>
    </ligand>
</feature>